<evidence type="ECO:0000256" key="1">
    <source>
        <dbReference type="ARBA" id="ARBA00004651"/>
    </source>
</evidence>
<comment type="subcellular location">
    <subcellularLocation>
        <location evidence="1">Cell membrane</location>
        <topology evidence="1">Multi-pass membrane protein</topology>
    </subcellularLocation>
</comment>
<feature type="transmembrane region" description="Helical" evidence="7">
    <location>
        <begin position="216"/>
        <end position="234"/>
    </location>
</feature>
<evidence type="ECO:0000256" key="4">
    <source>
        <dbReference type="ARBA" id="ARBA00022840"/>
    </source>
</evidence>
<dbReference type="PROSITE" id="PS50893">
    <property type="entry name" value="ABC_TRANSPORTER_2"/>
    <property type="match status" value="1"/>
</dbReference>
<evidence type="ECO:0000259" key="9">
    <source>
        <dbReference type="PROSITE" id="PS50929"/>
    </source>
</evidence>
<reference evidence="10 11" key="1">
    <citation type="submission" date="2023-08" db="EMBL/GenBank/DDBJ databases">
        <title>Implementing the SeqCode for naming new Mesorhizobium species isolated from Vachellia karroo root nodules.</title>
        <authorList>
            <person name="Van Lill M."/>
        </authorList>
    </citation>
    <scope>NUCLEOTIDE SEQUENCE [LARGE SCALE GENOMIC DNA]</scope>
    <source>
        <strain evidence="10 11">MSK 1335</strain>
    </source>
</reference>
<protein>
    <submittedName>
        <fullName evidence="10">ATP-binding cassette domain-containing protein</fullName>
    </submittedName>
</protein>
<evidence type="ECO:0000256" key="2">
    <source>
        <dbReference type="ARBA" id="ARBA00022692"/>
    </source>
</evidence>
<dbReference type="EMBL" id="JAVIJF010000015">
    <property type="protein sequence ID" value="MDX8527020.1"/>
    <property type="molecule type" value="Genomic_DNA"/>
</dbReference>
<organism evidence="10 11">
    <name type="scientific">Mesorhizobium montanum</name>
    <dbReference type="NCBI Taxonomy" id="3072323"/>
    <lineage>
        <taxon>Bacteria</taxon>
        <taxon>Pseudomonadati</taxon>
        <taxon>Pseudomonadota</taxon>
        <taxon>Alphaproteobacteria</taxon>
        <taxon>Hyphomicrobiales</taxon>
        <taxon>Phyllobacteriaceae</taxon>
        <taxon>Mesorhizobium</taxon>
    </lineage>
</organism>
<sequence length="535" mass="58555">MIFGIFINLLRFSGPLYLIQIFDRVISSRSIETLVALTAAALIALVASAALETVRRRMLSRWSVWIEHQLTTESVRAGLTAGVANPPVLANIEKVSGFVERGLAPWMDVVWAPIFLLCVYFIHPVLCMIASAGIALLIGLSVLKDKLTREPRQAERDAAKQAKEVLVSADRHKDVVGAFAMADAIAGRWGKSKIDGFLQRDRLNARGVSIDSAIRALGRGFYIVLLASGIWLFLNNHATLGGLFAGRLIANFAYKMVDKAVREFRSLREAREGYSKIKAELARPASEEPNLLPGTPNGALNLDEVSFKHGGARGDLFRKLSLSLVPGELLLVMGRAATGKTTLSRLLIGLLKPRTGQIRLGDMNVTRLPDYIRAEVIGYLPQHIELFEGTVAQNIARFQQSGMDDVVSAAKIAGIHDSIIRLSQGYDTLLDDSVGLSGSERKRIALARALFRSPRLIVLDEPFANLDSSSRRTLEAAVKLMKDSGCSVVVTMSGRSKRFLGMVDKSLILGGQKPEFTDHIEVPVQPSRPELRSVK</sequence>
<dbReference type="InterPro" id="IPR003439">
    <property type="entry name" value="ABC_transporter-like_ATP-bd"/>
</dbReference>
<dbReference type="Pfam" id="PF00005">
    <property type="entry name" value="ABC_tran"/>
    <property type="match status" value="1"/>
</dbReference>
<evidence type="ECO:0000256" key="3">
    <source>
        <dbReference type="ARBA" id="ARBA00022741"/>
    </source>
</evidence>
<evidence type="ECO:0000259" key="8">
    <source>
        <dbReference type="PROSITE" id="PS50893"/>
    </source>
</evidence>
<feature type="transmembrane region" description="Helical" evidence="7">
    <location>
        <begin position="110"/>
        <end position="143"/>
    </location>
</feature>
<dbReference type="InterPro" id="IPR003593">
    <property type="entry name" value="AAA+_ATPase"/>
</dbReference>
<dbReference type="SUPFAM" id="SSF52540">
    <property type="entry name" value="P-loop containing nucleoside triphosphate hydrolases"/>
    <property type="match status" value="1"/>
</dbReference>
<dbReference type="Gene3D" id="3.40.50.300">
    <property type="entry name" value="P-loop containing nucleotide triphosphate hydrolases"/>
    <property type="match status" value="1"/>
</dbReference>
<evidence type="ECO:0000256" key="6">
    <source>
        <dbReference type="ARBA" id="ARBA00023136"/>
    </source>
</evidence>
<keyword evidence="11" id="KW-1185">Reference proteome</keyword>
<dbReference type="InterPro" id="IPR039421">
    <property type="entry name" value="Type_1_exporter"/>
</dbReference>
<keyword evidence="4 10" id="KW-0067">ATP-binding</keyword>
<evidence type="ECO:0000313" key="11">
    <source>
        <dbReference type="Proteomes" id="UP001276840"/>
    </source>
</evidence>
<name>A0ABU4ZPU1_9HYPH</name>
<dbReference type="InterPro" id="IPR027417">
    <property type="entry name" value="P-loop_NTPase"/>
</dbReference>
<keyword evidence="2 7" id="KW-0812">Transmembrane</keyword>
<evidence type="ECO:0000256" key="5">
    <source>
        <dbReference type="ARBA" id="ARBA00022989"/>
    </source>
</evidence>
<keyword evidence="3" id="KW-0547">Nucleotide-binding</keyword>
<dbReference type="RefSeq" id="WP_320234954.1">
    <property type="nucleotide sequence ID" value="NZ_JAVIJF010000015.1"/>
</dbReference>
<dbReference type="Gene3D" id="1.20.1560.10">
    <property type="entry name" value="ABC transporter type 1, transmembrane domain"/>
    <property type="match status" value="1"/>
</dbReference>
<keyword evidence="5 7" id="KW-1133">Transmembrane helix</keyword>
<proteinExistence type="predicted"/>
<accession>A0ABU4ZPU1</accession>
<dbReference type="Proteomes" id="UP001276840">
    <property type="component" value="Unassembled WGS sequence"/>
</dbReference>
<dbReference type="PANTHER" id="PTHR24221">
    <property type="entry name" value="ATP-BINDING CASSETTE SUB-FAMILY B"/>
    <property type="match status" value="1"/>
</dbReference>
<gene>
    <name evidence="10" type="ORF">RFM68_21200</name>
</gene>
<evidence type="ECO:0000256" key="7">
    <source>
        <dbReference type="SAM" id="Phobius"/>
    </source>
</evidence>
<comment type="caution">
    <text evidence="10">The sequence shown here is derived from an EMBL/GenBank/DDBJ whole genome shotgun (WGS) entry which is preliminary data.</text>
</comment>
<dbReference type="InterPro" id="IPR011527">
    <property type="entry name" value="ABC1_TM_dom"/>
</dbReference>
<dbReference type="SUPFAM" id="SSF90123">
    <property type="entry name" value="ABC transporter transmembrane region"/>
    <property type="match status" value="1"/>
</dbReference>
<feature type="domain" description="ABC transmembrane type-1" evidence="9">
    <location>
        <begin position="1"/>
        <end position="269"/>
    </location>
</feature>
<dbReference type="PANTHER" id="PTHR24221:SF248">
    <property type="entry name" value="ABC TRANSPORTER TRANSMEMBRANE REGION"/>
    <property type="match status" value="1"/>
</dbReference>
<feature type="domain" description="ABC transporter" evidence="8">
    <location>
        <begin position="300"/>
        <end position="535"/>
    </location>
</feature>
<evidence type="ECO:0000313" key="10">
    <source>
        <dbReference type="EMBL" id="MDX8527020.1"/>
    </source>
</evidence>
<dbReference type="InterPro" id="IPR036640">
    <property type="entry name" value="ABC1_TM_sf"/>
</dbReference>
<dbReference type="SMART" id="SM00382">
    <property type="entry name" value="AAA"/>
    <property type="match status" value="1"/>
</dbReference>
<dbReference type="GO" id="GO:0005524">
    <property type="term" value="F:ATP binding"/>
    <property type="evidence" value="ECO:0007669"/>
    <property type="project" value="UniProtKB-KW"/>
</dbReference>
<keyword evidence="6 7" id="KW-0472">Membrane</keyword>
<dbReference type="PROSITE" id="PS50929">
    <property type="entry name" value="ABC_TM1F"/>
    <property type="match status" value="1"/>
</dbReference>